<dbReference type="GO" id="GO:0003676">
    <property type="term" value="F:nucleic acid binding"/>
    <property type="evidence" value="ECO:0007669"/>
    <property type="project" value="InterPro"/>
</dbReference>
<evidence type="ECO:0000256" key="2">
    <source>
        <dbReference type="SAM" id="MobiDB-lite"/>
    </source>
</evidence>
<dbReference type="AlphaFoldDB" id="A0A2N9J3U8"/>
<dbReference type="PROSITE" id="PS50158">
    <property type="entry name" value="ZF_CCHC"/>
    <property type="match status" value="1"/>
</dbReference>
<keyword evidence="1" id="KW-0862">Zinc</keyword>
<dbReference type="GO" id="GO:0008270">
    <property type="term" value="F:zinc ion binding"/>
    <property type="evidence" value="ECO:0007669"/>
    <property type="project" value="UniProtKB-KW"/>
</dbReference>
<name>A0A2N9J3U8_FAGSY</name>
<reference evidence="4" key="1">
    <citation type="submission" date="2018-02" db="EMBL/GenBank/DDBJ databases">
        <authorList>
            <person name="Cohen D.B."/>
            <person name="Kent A.D."/>
        </authorList>
    </citation>
    <scope>NUCLEOTIDE SEQUENCE</scope>
</reference>
<dbReference type="InterPro" id="IPR036875">
    <property type="entry name" value="Znf_CCHC_sf"/>
</dbReference>
<dbReference type="InterPro" id="IPR043502">
    <property type="entry name" value="DNA/RNA_pol_sf"/>
</dbReference>
<evidence type="ECO:0000259" key="3">
    <source>
        <dbReference type="PROSITE" id="PS50158"/>
    </source>
</evidence>
<evidence type="ECO:0000313" key="4">
    <source>
        <dbReference type="EMBL" id="SPD31129.1"/>
    </source>
</evidence>
<dbReference type="SUPFAM" id="SSF56672">
    <property type="entry name" value="DNA/RNA polymerases"/>
    <property type="match status" value="1"/>
</dbReference>
<dbReference type="EMBL" id="OIVN01006347">
    <property type="protein sequence ID" value="SPD31129.1"/>
    <property type="molecule type" value="Genomic_DNA"/>
</dbReference>
<dbReference type="PANTHER" id="PTHR47481:SF9">
    <property type="entry name" value="RETROTRANSPOSON GAG DOMAIN-CONTAINING PROTEIN"/>
    <property type="match status" value="1"/>
</dbReference>
<evidence type="ECO:0000256" key="1">
    <source>
        <dbReference type="PROSITE-ProRule" id="PRU00047"/>
    </source>
</evidence>
<feature type="region of interest" description="Disordered" evidence="2">
    <location>
        <begin position="220"/>
        <end position="248"/>
    </location>
</feature>
<dbReference type="CDD" id="cd09272">
    <property type="entry name" value="RNase_HI_RT_Ty1"/>
    <property type="match status" value="1"/>
</dbReference>
<feature type="region of interest" description="Disordered" evidence="2">
    <location>
        <begin position="270"/>
        <end position="289"/>
    </location>
</feature>
<dbReference type="PANTHER" id="PTHR47481">
    <property type="match status" value="1"/>
</dbReference>
<dbReference type="SUPFAM" id="SSF57756">
    <property type="entry name" value="Retrovirus zinc finger-like domains"/>
    <property type="match status" value="1"/>
</dbReference>
<dbReference type="Pfam" id="PF07727">
    <property type="entry name" value="RVT_2"/>
    <property type="match status" value="1"/>
</dbReference>
<feature type="compositionally biased region" description="Low complexity" evidence="2">
    <location>
        <begin position="117"/>
        <end position="134"/>
    </location>
</feature>
<dbReference type="InterPro" id="IPR013103">
    <property type="entry name" value="RVT_2"/>
</dbReference>
<keyword evidence="1" id="KW-0863">Zinc-finger</keyword>
<protein>
    <recommendedName>
        <fullName evidence="3">CCHC-type domain-containing protein</fullName>
    </recommendedName>
</protein>
<sequence>MQLKEELTLIQRGNRSIPNYLHAIKALADEIAIIDHPISDDDLTLYVLNGLGPDFREIAAPIRARETSLAFEELHDLLVGHESYLRRLEAATQQLVASANYTHRAKQGDSAKKFSKSSGQHRSNSSASSQNNVQHDGRRSYHGSGRPNNSNRRYQPKCQICDQLGHIAKSCPQLHSNGVTVNCAQTSTSKDKNWLLDSTASHNITSDLANLSVHSEYDGTDEVILGDGSGQLENPPNPHPPQTQNLSVPPQRVHQMTTRSMNKIFKPKQVNSVSKHPLPQTIEPTSVSQAISQPQWREAMSIELTALMKHGTWDLVSPPSNCNPVGCKWVFRVKRKADGSVDRFKAWLVAKGYNQRPGLDYKETFSPVVKPATIRAIMTIAVMNGWELRQMDVNNAFLNGELIETVYMMQPSGFKDLSKPTHVCRLRKAIYGLKQAPLAWYTALKNAILQLGFHNSKADSSLFIYSQDADWAGNVDDRTSTSAYISFLGSTPISWSSKKQRAVVRSSTEAEYRALANAASETTWLQNFLKELGFPLKTAPQLLCDNLGATHLNFNPVNHSRMKHIQIDLHFVRDLVQQGCLQVCHVHTQDQLADLLTKPLSRQRTQLLSNKIGLADGNPILRGRIKEDCVDQVNSKTEHI</sequence>
<organism evidence="4">
    <name type="scientific">Fagus sylvatica</name>
    <name type="common">Beechnut</name>
    <dbReference type="NCBI Taxonomy" id="28930"/>
    <lineage>
        <taxon>Eukaryota</taxon>
        <taxon>Viridiplantae</taxon>
        <taxon>Streptophyta</taxon>
        <taxon>Embryophyta</taxon>
        <taxon>Tracheophyta</taxon>
        <taxon>Spermatophyta</taxon>
        <taxon>Magnoliopsida</taxon>
        <taxon>eudicotyledons</taxon>
        <taxon>Gunneridae</taxon>
        <taxon>Pentapetalae</taxon>
        <taxon>rosids</taxon>
        <taxon>fabids</taxon>
        <taxon>Fagales</taxon>
        <taxon>Fagaceae</taxon>
        <taxon>Fagus</taxon>
    </lineage>
</organism>
<accession>A0A2N9J3U8</accession>
<proteinExistence type="predicted"/>
<feature type="domain" description="CCHC-type" evidence="3">
    <location>
        <begin position="157"/>
        <end position="173"/>
    </location>
</feature>
<dbReference type="InterPro" id="IPR001878">
    <property type="entry name" value="Znf_CCHC"/>
</dbReference>
<keyword evidence="1" id="KW-0479">Metal-binding</keyword>
<gene>
    <name evidence="4" type="ORF">FSB_LOCUS59011</name>
</gene>
<feature type="region of interest" description="Disordered" evidence="2">
    <location>
        <begin position="101"/>
        <end position="154"/>
    </location>
</feature>